<accession>X1KRK9</accession>
<proteinExistence type="predicted"/>
<keyword evidence="1" id="KW-1133">Transmembrane helix</keyword>
<dbReference type="EMBL" id="BARV01006190">
    <property type="protein sequence ID" value="GAI09323.1"/>
    <property type="molecule type" value="Genomic_DNA"/>
</dbReference>
<evidence type="ECO:0000256" key="1">
    <source>
        <dbReference type="SAM" id="Phobius"/>
    </source>
</evidence>
<evidence type="ECO:0000313" key="2">
    <source>
        <dbReference type="EMBL" id="GAI09323.1"/>
    </source>
</evidence>
<dbReference type="InterPro" id="IPR046659">
    <property type="entry name" value="DUF6768"/>
</dbReference>
<feature type="transmembrane region" description="Helical" evidence="1">
    <location>
        <begin position="45"/>
        <end position="67"/>
    </location>
</feature>
<sequence>MDEFERTIRTTLSDTSGFDTAKAETLRKETVQMFEDKLKKVYRYAWLYLIICVAAGGVAGACFGVSASLGSTWGMIASAVMFLGAGQCMVTIKLWYWIMNNKLNVLREVKQIQLQLAELAGKDAPAEN</sequence>
<comment type="caution">
    <text evidence="2">The sequence shown here is derived from an EMBL/GenBank/DDBJ whole genome shotgun (WGS) entry which is preliminary data.</text>
</comment>
<name>X1KRK9_9ZZZZ</name>
<feature type="transmembrane region" description="Helical" evidence="1">
    <location>
        <begin position="73"/>
        <end position="98"/>
    </location>
</feature>
<evidence type="ECO:0008006" key="3">
    <source>
        <dbReference type="Google" id="ProtNLM"/>
    </source>
</evidence>
<protein>
    <recommendedName>
        <fullName evidence="3">SMODS and SLOG-associating 2TM effector domain-containing protein</fullName>
    </recommendedName>
</protein>
<dbReference type="Pfam" id="PF20556">
    <property type="entry name" value="DUF6768"/>
    <property type="match status" value="1"/>
</dbReference>
<reference evidence="2" key="1">
    <citation type="journal article" date="2014" name="Front. Microbiol.">
        <title>High frequency of phylogenetically diverse reductive dehalogenase-homologous genes in deep subseafloor sedimentary metagenomes.</title>
        <authorList>
            <person name="Kawai M."/>
            <person name="Futagami T."/>
            <person name="Toyoda A."/>
            <person name="Takaki Y."/>
            <person name="Nishi S."/>
            <person name="Hori S."/>
            <person name="Arai W."/>
            <person name="Tsubouchi T."/>
            <person name="Morono Y."/>
            <person name="Uchiyama I."/>
            <person name="Ito T."/>
            <person name="Fujiyama A."/>
            <person name="Inagaki F."/>
            <person name="Takami H."/>
        </authorList>
    </citation>
    <scope>NUCLEOTIDE SEQUENCE</scope>
    <source>
        <strain evidence="2">Expedition CK06-06</strain>
    </source>
</reference>
<keyword evidence="1" id="KW-0472">Membrane</keyword>
<keyword evidence="1" id="KW-0812">Transmembrane</keyword>
<dbReference type="AlphaFoldDB" id="X1KRK9"/>
<gene>
    <name evidence="2" type="ORF">S06H3_12662</name>
</gene>
<organism evidence="2">
    <name type="scientific">marine sediment metagenome</name>
    <dbReference type="NCBI Taxonomy" id="412755"/>
    <lineage>
        <taxon>unclassified sequences</taxon>
        <taxon>metagenomes</taxon>
        <taxon>ecological metagenomes</taxon>
    </lineage>
</organism>